<sequence length="139" mass="15189">MVAPIRIHAGQRKMISTRGLLHPGGQCSYCSPLSMLNNEKEYEGDALQFNSEIFIRIQTGREGVRAEINPDAGTISFGFGRRSVRGLTSCNPPRGSLQHACSYLVLLGGERANYVGSDGKMTRGLMRGYSHRVAPKSSM</sequence>
<protein>
    <submittedName>
        <fullName evidence="1">Uncharacterized protein</fullName>
    </submittedName>
</protein>
<dbReference type="Proteomes" id="UP000298030">
    <property type="component" value="Unassembled WGS sequence"/>
</dbReference>
<organism evidence="1 2">
    <name type="scientific">Coprinellus micaceus</name>
    <name type="common">Glistening ink-cap mushroom</name>
    <name type="synonym">Coprinus micaceus</name>
    <dbReference type="NCBI Taxonomy" id="71717"/>
    <lineage>
        <taxon>Eukaryota</taxon>
        <taxon>Fungi</taxon>
        <taxon>Dikarya</taxon>
        <taxon>Basidiomycota</taxon>
        <taxon>Agaricomycotina</taxon>
        <taxon>Agaricomycetes</taxon>
        <taxon>Agaricomycetidae</taxon>
        <taxon>Agaricales</taxon>
        <taxon>Agaricineae</taxon>
        <taxon>Psathyrellaceae</taxon>
        <taxon>Coprinellus</taxon>
    </lineage>
</organism>
<reference evidence="1 2" key="1">
    <citation type="journal article" date="2019" name="Nat. Ecol. Evol.">
        <title>Megaphylogeny resolves global patterns of mushroom evolution.</title>
        <authorList>
            <person name="Varga T."/>
            <person name="Krizsan K."/>
            <person name="Foldi C."/>
            <person name="Dima B."/>
            <person name="Sanchez-Garcia M."/>
            <person name="Sanchez-Ramirez S."/>
            <person name="Szollosi G.J."/>
            <person name="Szarkandi J.G."/>
            <person name="Papp V."/>
            <person name="Albert L."/>
            <person name="Andreopoulos W."/>
            <person name="Angelini C."/>
            <person name="Antonin V."/>
            <person name="Barry K.W."/>
            <person name="Bougher N.L."/>
            <person name="Buchanan P."/>
            <person name="Buyck B."/>
            <person name="Bense V."/>
            <person name="Catcheside P."/>
            <person name="Chovatia M."/>
            <person name="Cooper J."/>
            <person name="Damon W."/>
            <person name="Desjardin D."/>
            <person name="Finy P."/>
            <person name="Geml J."/>
            <person name="Haridas S."/>
            <person name="Hughes K."/>
            <person name="Justo A."/>
            <person name="Karasinski D."/>
            <person name="Kautmanova I."/>
            <person name="Kiss B."/>
            <person name="Kocsube S."/>
            <person name="Kotiranta H."/>
            <person name="LaButti K.M."/>
            <person name="Lechner B.E."/>
            <person name="Liimatainen K."/>
            <person name="Lipzen A."/>
            <person name="Lukacs Z."/>
            <person name="Mihaltcheva S."/>
            <person name="Morgado L.N."/>
            <person name="Niskanen T."/>
            <person name="Noordeloos M.E."/>
            <person name="Ohm R.A."/>
            <person name="Ortiz-Santana B."/>
            <person name="Ovrebo C."/>
            <person name="Racz N."/>
            <person name="Riley R."/>
            <person name="Savchenko A."/>
            <person name="Shiryaev A."/>
            <person name="Soop K."/>
            <person name="Spirin V."/>
            <person name="Szebenyi C."/>
            <person name="Tomsovsky M."/>
            <person name="Tulloss R.E."/>
            <person name="Uehling J."/>
            <person name="Grigoriev I.V."/>
            <person name="Vagvolgyi C."/>
            <person name="Papp T."/>
            <person name="Martin F.M."/>
            <person name="Miettinen O."/>
            <person name="Hibbett D.S."/>
            <person name="Nagy L.G."/>
        </authorList>
    </citation>
    <scope>NUCLEOTIDE SEQUENCE [LARGE SCALE GENOMIC DNA]</scope>
    <source>
        <strain evidence="1 2">FP101781</strain>
    </source>
</reference>
<comment type="caution">
    <text evidence="1">The sequence shown here is derived from an EMBL/GenBank/DDBJ whole genome shotgun (WGS) entry which is preliminary data.</text>
</comment>
<accession>A0A4Y7TDH0</accession>
<keyword evidence="2" id="KW-1185">Reference proteome</keyword>
<proteinExistence type="predicted"/>
<evidence type="ECO:0000313" key="1">
    <source>
        <dbReference type="EMBL" id="TEB31612.1"/>
    </source>
</evidence>
<evidence type="ECO:0000313" key="2">
    <source>
        <dbReference type="Proteomes" id="UP000298030"/>
    </source>
</evidence>
<name>A0A4Y7TDH0_COPMI</name>
<dbReference type="AlphaFoldDB" id="A0A4Y7TDH0"/>
<gene>
    <name evidence="1" type="ORF">FA13DRAFT_1732459</name>
</gene>
<dbReference type="EMBL" id="QPFP01000018">
    <property type="protein sequence ID" value="TEB31612.1"/>
    <property type="molecule type" value="Genomic_DNA"/>
</dbReference>